<sequence length="125" mass="14328">MEISEFKSKKIWAVVGSIHNKEKFAYKIYKFLQEKGYIVYPVDPSGKSIDGKKSYTSLLELPEIPDAVDMVINPVKGVEYINQIKQLEIKYLWFQPGAESMELIERASSSGINVVYNKCVLVEFK</sequence>
<accession>A0A1T4Y3M0</accession>
<dbReference type="PANTHER" id="PTHR33303">
    <property type="entry name" value="CYTOPLASMIC PROTEIN-RELATED"/>
    <property type="match status" value="1"/>
</dbReference>
<keyword evidence="3" id="KW-1185">Reference proteome</keyword>
<dbReference type="OrthoDB" id="9804695at2"/>
<dbReference type="RefSeq" id="WP_078697297.1">
    <property type="nucleotide sequence ID" value="NZ_FUYH01000021.1"/>
</dbReference>
<dbReference type="STRING" id="1147123.SAMN05443428_1213"/>
<gene>
    <name evidence="2" type="ORF">SAMN05443428_1213</name>
</gene>
<evidence type="ECO:0000313" key="3">
    <source>
        <dbReference type="Proteomes" id="UP000190105"/>
    </source>
</evidence>
<dbReference type="SMART" id="SM00881">
    <property type="entry name" value="CoA_binding"/>
    <property type="match status" value="1"/>
</dbReference>
<name>A0A1T4Y3M0_9CLOT</name>
<dbReference type="Pfam" id="PF13380">
    <property type="entry name" value="CoA_binding_2"/>
    <property type="match status" value="1"/>
</dbReference>
<organism evidence="2 3">
    <name type="scientific">Caloramator quimbayensis</name>
    <dbReference type="NCBI Taxonomy" id="1147123"/>
    <lineage>
        <taxon>Bacteria</taxon>
        <taxon>Bacillati</taxon>
        <taxon>Bacillota</taxon>
        <taxon>Clostridia</taxon>
        <taxon>Eubacteriales</taxon>
        <taxon>Clostridiaceae</taxon>
        <taxon>Caloramator</taxon>
    </lineage>
</organism>
<dbReference type="AlphaFoldDB" id="A0A1T4Y3M0"/>
<dbReference type="SUPFAM" id="SSF51735">
    <property type="entry name" value="NAD(P)-binding Rossmann-fold domains"/>
    <property type="match status" value="1"/>
</dbReference>
<dbReference type="InterPro" id="IPR003781">
    <property type="entry name" value="CoA-bd"/>
</dbReference>
<dbReference type="Proteomes" id="UP000190105">
    <property type="component" value="Unassembled WGS sequence"/>
</dbReference>
<protein>
    <recommendedName>
        <fullName evidence="1">CoA-binding domain-containing protein</fullName>
    </recommendedName>
</protein>
<dbReference type="PANTHER" id="PTHR33303:SF2">
    <property type="entry name" value="COA-BINDING DOMAIN-CONTAINING PROTEIN"/>
    <property type="match status" value="1"/>
</dbReference>
<reference evidence="3" key="1">
    <citation type="submission" date="2017-02" db="EMBL/GenBank/DDBJ databases">
        <authorList>
            <person name="Varghese N."/>
            <person name="Submissions S."/>
        </authorList>
    </citation>
    <scope>NUCLEOTIDE SEQUENCE [LARGE SCALE GENOMIC DNA]</scope>
    <source>
        <strain evidence="3">USBA 833</strain>
    </source>
</reference>
<dbReference type="Gene3D" id="3.40.50.720">
    <property type="entry name" value="NAD(P)-binding Rossmann-like Domain"/>
    <property type="match status" value="1"/>
</dbReference>
<dbReference type="EMBL" id="FUYH01000021">
    <property type="protein sequence ID" value="SKA96402.1"/>
    <property type="molecule type" value="Genomic_DNA"/>
</dbReference>
<evidence type="ECO:0000259" key="1">
    <source>
        <dbReference type="SMART" id="SM00881"/>
    </source>
</evidence>
<proteinExistence type="predicted"/>
<feature type="domain" description="CoA-binding" evidence="1">
    <location>
        <begin position="6"/>
        <end position="98"/>
    </location>
</feature>
<dbReference type="InterPro" id="IPR036291">
    <property type="entry name" value="NAD(P)-bd_dom_sf"/>
</dbReference>
<evidence type="ECO:0000313" key="2">
    <source>
        <dbReference type="EMBL" id="SKA96402.1"/>
    </source>
</evidence>